<dbReference type="InterPro" id="IPR000569">
    <property type="entry name" value="HECT_dom"/>
</dbReference>
<feature type="repeat" description="RCC1" evidence="5">
    <location>
        <begin position="131"/>
        <end position="184"/>
    </location>
</feature>
<proteinExistence type="predicted"/>
<keyword evidence="11" id="KW-1185">Reference proteome</keyword>
<dbReference type="InterPro" id="IPR035983">
    <property type="entry name" value="Hect_E3_ubiquitin_ligase"/>
</dbReference>
<dbReference type="PROSITE" id="PS00626">
    <property type="entry name" value="RCC1_2"/>
    <property type="match status" value="3"/>
</dbReference>
<feature type="domain" description="HECT" evidence="7">
    <location>
        <begin position="889"/>
        <end position="1224"/>
    </location>
</feature>
<keyword evidence="3 4" id="KW-0833">Ubl conjugation pathway</keyword>
<dbReference type="GO" id="GO:0009966">
    <property type="term" value="P:regulation of signal transduction"/>
    <property type="evidence" value="ECO:0007669"/>
    <property type="project" value="UniProtKB-ARBA"/>
</dbReference>
<dbReference type="GO" id="GO:0004842">
    <property type="term" value="F:ubiquitin-protein transferase activity"/>
    <property type="evidence" value="ECO:0007669"/>
    <property type="project" value="InterPro"/>
</dbReference>
<gene>
    <name evidence="9" type="ORF">B4U79_01119</name>
    <name evidence="8" type="ORF">B4U79_03117</name>
    <name evidence="10" type="ORF">B4U79_04348</name>
</gene>
<evidence type="ECO:0000313" key="9">
    <source>
        <dbReference type="EMBL" id="RWS12136.1"/>
    </source>
</evidence>
<evidence type="ECO:0000256" key="5">
    <source>
        <dbReference type="PROSITE-ProRule" id="PRU00235"/>
    </source>
</evidence>
<dbReference type="InterPro" id="IPR058923">
    <property type="entry name" value="RCC1-like_dom"/>
</dbReference>
<feature type="repeat" description="RCC1" evidence="5">
    <location>
        <begin position="81"/>
        <end position="130"/>
    </location>
</feature>
<name>A0A3S3QPY8_9ACAR</name>
<feature type="repeat" description="RCC1" evidence="5">
    <location>
        <begin position="6"/>
        <end position="63"/>
    </location>
</feature>
<dbReference type="OrthoDB" id="5981550at2759"/>
<dbReference type="EMBL" id="NCKU01001422">
    <property type="protein sequence ID" value="RWS12136.1"/>
    <property type="molecule type" value="Genomic_DNA"/>
</dbReference>
<feature type="repeat" description="RCC1" evidence="5">
    <location>
        <begin position="238"/>
        <end position="288"/>
    </location>
</feature>
<evidence type="ECO:0000256" key="2">
    <source>
        <dbReference type="ARBA" id="ARBA00022737"/>
    </source>
</evidence>
<dbReference type="InterPro" id="IPR000408">
    <property type="entry name" value="Reg_chr_condens"/>
</dbReference>
<dbReference type="SMART" id="SM00119">
    <property type="entry name" value="HECTc"/>
    <property type="match status" value="1"/>
</dbReference>
<feature type="active site" description="Glycyl thioester intermediate" evidence="4">
    <location>
        <position position="1191"/>
    </location>
</feature>
<feature type="compositionally biased region" description="Acidic residues" evidence="6">
    <location>
        <begin position="471"/>
        <end position="483"/>
    </location>
</feature>
<dbReference type="InterPro" id="IPR051709">
    <property type="entry name" value="Ub-ligase/GTPase-reg"/>
</dbReference>
<dbReference type="Pfam" id="PF25390">
    <property type="entry name" value="WD40_RLD"/>
    <property type="match status" value="1"/>
</dbReference>
<dbReference type="PROSITE" id="PS50012">
    <property type="entry name" value="RCC1_3"/>
    <property type="match status" value="6"/>
</dbReference>
<evidence type="ECO:0000256" key="1">
    <source>
        <dbReference type="ARBA" id="ARBA00022679"/>
    </source>
</evidence>
<dbReference type="FunFam" id="3.30.2410.10:FF:000003">
    <property type="entry name" value="probable E3 ubiquitin-protein ligase HERC4 isoform X1"/>
    <property type="match status" value="1"/>
</dbReference>
<dbReference type="Gene3D" id="3.30.2160.10">
    <property type="entry name" value="Hect, E3 ligase catalytic domain"/>
    <property type="match status" value="1"/>
</dbReference>
<evidence type="ECO:0000256" key="4">
    <source>
        <dbReference type="PROSITE-ProRule" id="PRU00104"/>
    </source>
</evidence>
<dbReference type="PROSITE" id="PS50237">
    <property type="entry name" value="HECT"/>
    <property type="match status" value="1"/>
</dbReference>
<evidence type="ECO:0000313" key="8">
    <source>
        <dbReference type="EMBL" id="RWS12069.1"/>
    </source>
</evidence>
<comment type="caution">
    <text evidence="10">The sequence shown here is derived from an EMBL/GenBank/DDBJ whole genome shotgun (WGS) entry which is preliminary data.</text>
</comment>
<dbReference type="Gene3D" id="3.30.2410.10">
    <property type="entry name" value="Hect, E3 ligase catalytic domain"/>
    <property type="match status" value="1"/>
</dbReference>
<reference evidence="10" key="2">
    <citation type="submission" date="2018-11" db="EMBL/GenBank/DDBJ databases">
        <title>Trombidioid mite genomics.</title>
        <authorList>
            <person name="Dong X."/>
        </authorList>
    </citation>
    <scope>NUCLEOTIDE SEQUENCE</scope>
    <source>
        <strain evidence="10">UoL-WK</strain>
    </source>
</reference>
<dbReference type="EMBL" id="NCKU01001456">
    <property type="protein sequence ID" value="RWS12069.1"/>
    <property type="molecule type" value="Genomic_DNA"/>
</dbReference>
<protein>
    <submittedName>
        <fullName evidence="10">E3 ubiquitin-protein ligase HERC4-like protein</fullName>
    </submittedName>
</protein>
<sequence>MNNYKVSLYCWGNTANGEFGFGGIDEQMITTPRKQKCLDINKQYLKMKQVAAGRNHTLLLLTTNSVVKGKEDNNTSISVVTRIYSCGSNDRQQLGRTGTWRRFQVIEELNKHVAVQIACGFNHSLVLTEAGQVFAFGCNLFGQLGVIIENDDCILKPSLVKKLAHEFVVQIACGGNHSIALTNKGSLYAWGSNAFGQIGDGMKGNCVYVPTLVEHLHGVPIRCISAGGSHTCAVSYLNNLYVWGKNESGQLGLNDTRNRLKPTLQPSLSNCVCYVSCGEDHSAAITKDGGLFTWGAGTYGQLGHGKQADEMFPRRVFELMGLEVTQVSCGRCHTLAVIGSKGRLYSFGLNGSGQLGTGLSRGTELTPRKVDGPWVEMEAKEVAIRARSGPIIKVDDADVENVDNEGEWKEINENNSDSELMVVDEVLSRSTSPSPPSASSPTKGDEEIVPIVEEPDDSSQHQRVHNSSSVEIDEYNSDPDSDCENERPISNHFVSSIGGIIPGSKPRVNHIKLLTVFASKGDQSYALTTRLDEELPIIDFRNVITRNLTLFDNAILESMLVIDQDEQIPDEMLDYIETTFGSVSCWNASYVSDLVEDSSISSPRIDWESAYYGFNCLRKCVNERLSELALNVIKEQLFPCLPKACGDNGINEEILRVYLLIPLFHFFYADIKNEKQITEILSPFSRAVIKLNDNAKKSLETWWSTTDKEYFGSLIKIYKNAIVFTLKCLSDDKQKEENNEPINLPRNSTASINLKLCLDFLRLLNNVNQKTNKISYKDFYIKELHDCVDIKMDYIYWLGSKCKTGNVRHDFYFCDYPFVFDGGAKTIVLATDSLIRQQNAAENAIYRNLVFMPFAHGSAVVTGSPYFMVNVNRNNLVQCAINQLLAKHSADDYKKPLKINFENEEAIDAGQGVKKEFFLLLMKDLLDPKYGKFTEYHETNSIWFNAAETDPNELQIYELIGIVCALAIYNQVIIYLPFPLPLYKKILKKPLDLDDLSYLDPYLIRSLKEILNTSYTECEFNAVYGDLNFTISLNCYGHPQDFDLCLDGAKKQLTYSNRKEYVDLYWNFILNESVSKQFGAFNAGFTKVVETDILNLFQAEELMQLIIGQENYDWQLLEKEGTSYKEPFNVDHPTIKMFWNVFHSLSEEEKRKFLLFLTGSDRIPILGMKAINFVIQAMKVGEDHLPVAHTCFNVLDLPEKYSSEQKLRNKLLQAIEHTKGFALA</sequence>
<dbReference type="CDD" id="cd00078">
    <property type="entry name" value="HECTc"/>
    <property type="match status" value="1"/>
</dbReference>
<dbReference type="Gene3D" id="2.130.10.30">
    <property type="entry name" value="Regulator of chromosome condensation 1/beta-lactamase-inhibitor protein II"/>
    <property type="match status" value="2"/>
</dbReference>
<evidence type="ECO:0000259" key="7">
    <source>
        <dbReference type="PROSITE" id="PS50237"/>
    </source>
</evidence>
<keyword evidence="2" id="KW-0677">Repeat</keyword>
<dbReference type="PANTHER" id="PTHR45622">
    <property type="entry name" value="UBIQUITIN-PROTEIN LIGASE E3A-RELATED"/>
    <property type="match status" value="1"/>
</dbReference>
<dbReference type="PRINTS" id="PR00633">
    <property type="entry name" value="RCCNDNSATION"/>
</dbReference>
<accession>A0A3S3QPY8</accession>
<dbReference type="PANTHER" id="PTHR45622:SF76">
    <property type="entry name" value="HECT AND RLD DOMAIN CONTAINING E3 UBIQUITIN LIGASE 4, ISOFORM C"/>
    <property type="match status" value="1"/>
</dbReference>
<feature type="repeat" description="RCC1" evidence="5">
    <location>
        <begin position="289"/>
        <end position="340"/>
    </location>
</feature>
<feature type="region of interest" description="Disordered" evidence="6">
    <location>
        <begin position="427"/>
        <end position="446"/>
    </location>
</feature>
<dbReference type="EMBL" id="NCKU01001404">
    <property type="protein sequence ID" value="RWS12171.1"/>
    <property type="molecule type" value="Genomic_DNA"/>
</dbReference>
<reference evidence="10 11" key="1">
    <citation type="journal article" date="2018" name="Gigascience">
        <title>Genomes of trombidid mites reveal novel predicted allergens and laterally-transferred genes associated with secondary metabolism.</title>
        <authorList>
            <person name="Dong X."/>
            <person name="Chaisiri K."/>
            <person name="Xia D."/>
            <person name="Armstrong S.D."/>
            <person name="Fang Y."/>
            <person name="Donnelly M.J."/>
            <person name="Kadowaki T."/>
            <person name="McGarry J.W."/>
            <person name="Darby A.C."/>
            <person name="Makepeace B.L."/>
        </authorList>
    </citation>
    <scope>NUCLEOTIDE SEQUENCE [LARGE SCALE GENOMIC DNA]</scope>
    <source>
        <strain evidence="10">UoL-WK</strain>
    </source>
</reference>
<dbReference type="SUPFAM" id="SSF50985">
    <property type="entry name" value="RCC1/BLIP-II"/>
    <property type="match status" value="1"/>
</dbReference>
<dbReference type="AlphaFoldDB" id="A0A3S3QPY8"/>
<organism evidence="10 11">
    <name type="scientific">Dinothrombium tinctorium</name>
    <dbReference type="NCBI Taxonomy" id="1965070"/>
    <lineage>
        <taxon>Eukaryota</taxon>
        <taxon>Metazoa</taxon>
        <taxon>Ecdysozoa</taxon>
        <taxon>Arthropoda</taxon>
        <taxon>Chelicerata</taxon>
        <taxon>Arachnida</taxon>
        <taxon>Acari</taxon>
        <taxon>Acariformes</taxon>
        <taxon>Trombidiformes</taxon>
        <taxon>Prostigmata</taxon>
        <taxon>Anystina</taxon>
        <taxon>Parasitengona</taxon>
        <taxon>Trombidioidea</taxon>
        <taxon>Trombidiidae</taxon>
        <taxon>Dinothrombium</taxon>
    </lineage>
</organism>
<evidence type="ECO:0000256" key="3">
    <source>
        <dbReference type="ARBA" id="ARBA00022786"/>
    </source>
</evidence>
<dbReference type="Pfam" id="PF00632">
    <property type="entry name" value="HECT"/>
    <property type="match status" value="1"/>
</dbReference>
<evidence type="ECO:0000256" key="6">
    <source>
        <dbReference type="SAM" id="MobiDB-lite"/>
    </source>
</evidence>
<dbReference type="Gene3D" id="3.90.1750.10">
    <property type="entry name" value="Hect, E3 ligase catalytic domains"/>
    <property type="match status" value="1"/>
</dbReference>
<feature type="repeat" description="RCC1" evidence="5">
    <location>
        <begin position="185"/>
        <end position="237"/>
    </location>
</feature>
<feature type="region of interest" description="Disordered" evidence="6">
    <location>
        <begin position="453"/>
        <end position="487"/>
    </location>
</feature>
<dbReference type="Proteomes" id="UP000285301">
    <property type="component" value="Unassembled WGS sequence"/>
</dbReference>
<evidence type="ECO:0000313" key="10">
    <source>
        <dbReference type="EMBL" id="RWS12171.1"/>
    </source>
</evidence>
<keyword evidence="1" id="KW-0808">Transferase</keyword>
<evidence type="ECO:0000313" key="11">
    <source>
        <dbReference type="Proteomes" id="UP000285301"/>
    </source>
</evidence>
<dbReference type="GO" id="GO:0005737">
    <property type="term" value="C:cytoplasm"/>
    <property type="evidence" value="ECO:0007669"/>
    <property type="project" value="TreeGrafter"/>
</dbReference>
<dbReference type="InterPro" id="IPR009091">
    <property type="entry name" value="RCC1/BLIP-II"/>
</dbReference>
<dbReference type="STRING" id="1965070.A0A3S3QPY8"/>
<dbReference type="SUPFAM" id="SSF56204">
    <property type="entry name" value="Hect, E3 ligase catalytic domain"/>
    <property type="match status" value="1"/>
</dbReference>